<dbReference type="AlphaFoldDB" id="A0A2M9G6F9"/>
<keyword evidence="4" id="KW-1185">Reference proteome</keyword>
<feature type="compositionally biased region" description="Pro residues" evidence="1">
    <location>
        <begin position="51"/>
        <end position="62"/>
    </location>
</feature>
<feature type="compositionally biased region" description="Basic and acidic residues" evidence="1">
    <location>
        <begin position="91"/>
        <end position="101"/>
    </location>
</feature>
<feature type="compositionally biased region" description="Basic and acidic residues" evidence="1">
    <location>
        <begin position="22"/>
        <end position="40"/>
    </location>
</feature>
<reference evidence="3 4" key="1">
    <citation type="submission" date="2017-11" db="EMBL/GenBank/DDBJ databases">
        <title>Draft genome sequence of Rhizobiales bacterium SY3-13.</title>
        <authorList>
            <person name="Sun C."/>
        </authorList>
    </citation>
    <scope>NUCLEOTIDE SEQUENCE [LARGE SCALE GENOMIC DNA]</scope>
    <source>
        <strain evidence="3 4">SY3-13</strain>
    </source>
</reference>
<evidence type="ECO:0000259" key="2">
    <source>
        <dbReference type="PROSITE" id="PS50828"/>
    </source>
</evidence>
<dbReference type="PANTHER" id="PTHR35562">
    <property type="entry name" value="DNA ENDONUCLEASE SMRA-RELATED"/>
    <property type="match status" value="1"/>
</dbReference>
<gene>
    <name evidence="3" type="ORF">CVT23_02225</name>
</gene>
<proteinExistence type="predicted"/>
<dbReference type="Pfam" id="PF01713">
    <property type="entry name" value="Smr"/>
    <property type="match status" value="1"/>
</dbReference>
<dbReference type="EMBL" id="PHIG01000006">
    <property type="protein sequence ID" value="PJK31297.1"/>
    <property type="molecule type" value="Genomic_DNA"/>
</dbReference>
<dbReference type="OrthoDB" id="7165597at2"/>
<dbReference type="InterPro" id="IPR036063">
    <property type="entry name" value="Smr_dom_sf"/>
</dbReference>
<feature type="domain" description="Smr" evidence="2">
    <location>
        <begin position="111"/>
        <end position="205"/>
    </location>
</feature>
<organism evidence="3 4">
    <name type="scientific">Minwuia thermotolerans</name>
    <dbReference type="NCBI Taxonomy" id="2056226"/>
    <lineage>
        <taxon>Bacteria</taxon>
        <taxon>Pseudomonadati</taxon>
        <taxon>Pseudomonadota</taxon>
        <taxon>Alphaproteobacteria</taxon>
        <taxon>Minwuiales</taxon>
        <taxon>Minwuiaceae</taxon>
        <taxon>Minwuia</taxon>
    </lineage>
</organism>
<dbReference type="Proteomes" id="UP000229498">
    <property type="component" value="Unassembled WGS sequence"/>
</dbReference>
<protein>
    <recommendedName>
        <fullName evidence="2">Smr domain-containing protein</fullName>
    </recommendedName>
</protein>
<comment type="caution">
    <text evidence="3">The sequence shown here is derived from an EMBL/GenBank/DDBJ whole genome shotgun (WGS) entry which is preliminary data.</text>
</comment>
<dbReference type="RefSeq" id="WP_109792765.1">
    <property type="nucleotide sequence ID" value="NZ_PHIG01000006.1"/>
</dbReference>
<accession>A0A2M9G6F9</accession>
<evidence type="ECO:0000256" key="1">
    <source>
        <dbReference type="SAM" id="MobiDB-lite"/>
    </source>
</evidence>
<evidence type="ECO:0000313" key="3">
    <source>
        <dbReference type="EMBL" id="PJK31297.1"/>
    </source>
</evidence>
<dbReference type="PANTHER" id="PTHR35562:SF2">
    <property type="entry name" value="DNA ENDONUCLEASE SMRA-RELATED"/>
    <property type="match status" value="1"/>
</dbReference>
<evidence type="ECO:0000313" key="4">
    <source>
        <dbReference type="Proteomes" id="UP000229498"/>
    </source>
</evidence>
<dbReference type="SMART" id="SM00463">
    <property type="entry name" value="SMR"/>
    <property type="match status" value="1"/>
</dbReference>
<dbReference type="InterPro" id="IPR002625">
    <property type="entry name" value="Smr_dom"/>
</dbReference>
<name>A0A2M9G6F9_9PROT</name>
<dbReference type="SUPFAM" id="SSF160443">
    <property type="entry name" value="SMR domain-like"/>
    <property type="match status" value="1"/>
</dbReference>
<dbReference type="PROSITE" id="PS50828">
    <property type="entry name" value="SMR"/>
    <property type="match status" value="1"/>
</dbReference>
<dbReference type="Gene3D" id="3.30.1370.110">
    <property type="match status" value="1"/>
</dbReference>
<feature type="compositionally biased region" description="Low complexity" evidence="1">
    <location>
        <begin position="41"/>
        <end position="50"/>
    </location>
</feature>
<feature type="region of interest" description="Disordered" evidence="1">
    <location>
        <begin position="22"/>
        <end position="103"/>
    </location>
</feature>
<feature type="compositionally biased region" description="Pro residues" evidence="1">
    <location>
        <begin position="71"/>
        <end position="81"/>
    </location>
</feature>
<sequence length="210" mass="22718">MARRRGLSDDDLKLWRLVAREIEPSRSTEKRLKAEARRAAEAAAAASKPAAAPPKKPQPAKPAPQRRAAPAPAPPAPPERPAAPGRGRLAGVDRRTAERLRRGQYPIDARLDLHGMTQAQAHQTLALFVRQCHAAGKRCLLVITGKGGRVRESADGPFVNPEPPGILKRRVPEWLKQADLAPLVLATAAATPGHGGHGALYVLLRRRREP</sequence>